<dbReference type="InterPro" id="IPR029044">
    <property type="entry name" value="Nucleotide-diphossugar_trans"/>
</dbReference>
<dbReference type="InterPro" id="IPR051161">
    <property type="entry name" value="Mannose-6P_isomerase_type2"/>
</dbReference>
<dbReference type="OrthoDB" id="9806359at2"/>
<dbReference type="InterPro" id="IPR049577">
    <property type="entry name" value="GMPP_N"/>
</dbReference>
<dbReference type="PANTHER" id="PTHR46390">
    <property type="entry name" value="MANNOSE-1-PHOSPHATE GUANYLYLTRANSFERASE"/>
    <property type="match status" value="1"/>
</dbReference>
<dbReference type="GO" id="GO:0009298">
    <property type="term" value="P:GDP-mannose biosynthetic process"/>
    <property type="evidence" value="ECO:0007669"/>
    <property type="project" value="TreeGrafter"/>
</dbReference>
<accession>A0A151AUY7</accession>
<dbReference type="EMBL" id="LTBA01000049">
    <property type="protein sequence ID" value="KYH31217.1"/>
    <property type="molecule type" value="Genomic_DNA"/>
</dbReference>
<dbReference type="GO" id="GO:0005525">
    <property type="term" value="F:GTP binding"/>
    <property type="evidence" value="ECO:0007669"/>
    <property type="project" value="UniProtKB-KW"/>
</dbReference>
<comment type="caution">
    <text evidence="9">The sequence shown here is derived from an EMBL/GenBank/DDBJ whole genome shotgun (WGS) entry which is preliminary data.</text>
</comment>
<dbReference type="GO" id="GO:0004475">
    <property type="term" value="F:mannose-1-phosphate guanylyltransferase (GTP) activity"/>
    <property type="evidence" value="ECO:0007669"/>
    <property type="project" value="UniProtKB-EC"/>
</dbReference>
<dbReference type="CDD" id="cd02509">
    <property type="entry name" value="GDP-M1P_Guanylyltransferase"/>
    <property type="match status" value="1"/>
</dbReference>
<dbReference type="Pfam" id="PF00483">
    <property type="entry name" value="NTP_transferase"/>
    <property type="match status" value="1"/>
</dbReference>
<evidence type="ECO:0000259" key="8">
    <source>
        <dbReference type="Pfam" id="PF00483"/>
    </source>
</evidence>
<keyword evidence="4" id="KW-0548">Nucleotidyltransferase</keyword>
<name>A0A151AUY7_9CLOT</name>
<evidence type="ECO:0000313" key="9">
    <source>
        <dbReference type="EMBL" id="KYH31217.1"/>
    </source>
</evidence>
<evidence type="ECO:0000256" key="7">
    <source>
        <dbReference type="ARBA" id="ARBA00047343"/>
    </source>
</evidence>
<dbReference type="PANTHER" id="PTHR46390:SF1">
    <property type="entry name" value="MANNOSE-1-PHOSPHATE GUANYLYLTRANSFERASE"/>
    <property type="match status" value="1"/>
</dbReference>
<dbReference type="SUPFAM" id="SSF159283">
    <property type="entry name" value="Guanosine diphospho-D-mannose pyrophosphorylase/mannose-6-phosphate isomerase linker domain"/>
    <property type="match status" value="1"/>
</dbReference>
<evidence type="ECO:0000256" key="6">
    <source>
        <dbReference type="ARBA" id="ARBA00023134"/>
    </source>
</evidence>
<dbReference type="SUPFAM" id="SSF53448">
    <property type="entry name" value="Nucleotide-diphospho-sugar transferases"/>
    <property type="match status" value="1"/>
</dbReference>
<protein>
    <recommendedName>
        <fullName evidence="2">mannose-1-phosphate guanylyltransferase</fullName>
        <ecNumber evidence="2">2.7.7.13</ecNumber>
    </recommendedName>
</protein>
<dbReference type="STRING" id="1121338.CLTEP_24090"/>
<evidence type="ECO:0000256" key="3">
    <source>
        <dbReference type="ARBA" id="ARBA00022679"/>
    </source>
</evidence>
<keyword evidence="6" id="KW-0342">GTP-binding</keyword>
<comment type="catalytic activity">
    <reaction evidence="7">
        <text>alpha-D-mannose 1-phosphate + GTP + H(+) = GDP-alpha-D-mannose + diphosphate</text>
        <dbReference type="Rhea" id="RHEA:15229"/>
        <dbReference type="ChEBI" id="CHEBI:15378"/>
        <dbReference type="ChEBI" id="CHEBI:33019"/>
        <dbReference type="ChEBI" id="CHEBI:37565"/>
        <dbReference type="ChEBI" id="CHEBI:57527"/>
        <dbReference type="ChEBI" id="CHEBI:58409"/>
        <dbReference type="EC" id="2.7.7.13"/>
    </reaction>
</comment>
<dbReference type="RefSeq" id="WP_066826995.1">
    <property type="nucleotide sequence ID" value="NZ_LTBA01000049.1"/>
</dbReference>
<evidence type="ECO:0000256" key="4">
    <source>
        <dbReference type="ARBA" id="ARBA00022695"/>
    </source>
</evidence>
<feature type="domain" description="Nucleotidyl transferase" evidence="8">
    <location>
        <begin position="4"/>
        <end position="284"/>
    </location>
</feature>
<dbReference type="InterPro" id="IPR005835">
    <property type="entry name" value="NTP_transferase_dom"/>
</dbReference>
<dbReference type="FunFam" id="3.90.550.10:FF:000046">
    <property type="entry name" value="Mannose-1-phosphate guanylyltransferase (GDP)"/>
    <property type="match status" value="1"/>
</dbReference>
<gene>
    <name evidence="9" type="primary">algA</name>
    <name evidence="9" type="ORF">CLTEP_24090</name>
</gene>
<keyword evidence="3" id="KW-0808">Transferase</keyword>
<evidence type="ECO:0000256" key="1">
    <source>
        <dbReference type="ARBA" id="ARBA00006115"/>
    </source>
</evidence>
<dbReference type="PATRIC" id="fig|1121338.3.peg.2490"/>
<evidence type="ECO:0000256" key="5">
    <source>
        <dbReference type="ARBA" id="ARBA00022741"/>
    </source>
</evidence>
<dbReference type="EC" id="2.7.7.13" evidence="2"/>
<evidence type="ECO:0000256" key="2">
    <source>
        <dbReference type="ARBA" id="ARBA00012387"/>
    </source>
</evidence>
<keyword evidence="10" id="KW-1185">Reference proteome</keyword>
<organism evidence="9 10">
    <name type="scientific">Clostridium tepidiprofundi DSM 19306</name>
    <dbReference type="NCBI Taxonomy" id="1121338"/>
    <lineage>
        <taxon>Bacteria</taxon>
        <taxon>Bacillati</taxon>
        <taxon>Bacillota</taxon>
        <taxon>Clostridia</taxon>
        <taxon>Eubacteriales</taxon>
        <taxon>Clostridiaceae</taxon>
        <taxon>Clostridium</taxon>
    </lineage>
</organism>
<evidence type="ECO:0000313" key="10">
    <source>
        <dbReference type="Proteomes" id="UP000075531"/>
    </source>
</evidence>
<keyword evidence="5" id="KW-0547">Nucleotide-binding</keyword>
<proteinExistence type="inferred from homology"/>
<dbReference type="AlphaFoldDB" id="A0A151AUY7"/>
<dbReference type="Proteomes" id="UP000075531">
    <property type="component" value="Unassembled WGS sequence"/>
</dbReference>
<dbReference type="Gene3D" id="3.90.550.10">
    <property type="entry name" value="Spore Coat Polysaccharide Biosynthesis Protein SpsA, Chain A"/>
    <property type="match status" value="1"/>
</dbReference>
<comment type="similarity">
    <text evidence="1">Belongs to the mannose-6-phosphate isomerase type 2 family.</text>
</comment>
<sequence>MLCALIMAGGKGTRFWPLSTEKKPKQFLNLLGDSTMIQMTVKRIEKLIPIERVFVVTGKQYVDLVKEQLPNIPHDNIIIEPYGKNTAPCIVLSAFCINKKYSNATIVVLPSDHLIEDNEEFLNVLKAGEEYVEDNHEAIVTIGIMPNRPETEYGYINFDRISGIKNGRKILSVNRFVEKPNEKMAKKYLDDGHYLWNGGMFIWKTYNILSLTKKYLSKTFDVISEIATTSEREYDKVLEEKYEYVDGVSVDYGIMEKAEEIYVIPGEFGWDDVGSWSAIERYWKKDRDGSVVIGNGCCLEGKNNMIVCNGNRVIIDSLSDIFIVENDGYIIVGKKENVDRIKKVKEKVAI</sequence>
<reference evidence="9 10" key="1">
    <citation type="submission" date="2016-02" db="EMBL/GenBank/DDBJ databases">
        <title>Genome sequence of Clostridium tepidiprofundi DSM 19306.</title>
        <authorList>
            <person name="Poehlein A."/>
            <person name="Daniel R."/>
        </authorList>
    </citation>
    <scope>NUCLEOTIDE SEQUENCE [LARGE SCALE GENOMIC DNA]</scope>
    <source>
        <strain evidence="9 10">DSM 19306</strain>
    </source>
</reference>